<dbReference type="Proteomes" id="UP001210339">
    <property type="component" value="Chromosome"/>
</dbReference>
<dbReference type="RefSeq" id="WP_271191928.1">
    <property type="nucleotide sequence ID" value="NZ_CP115667.1"/>
</dbReference>
<dbReference type="InterPro" id="IPR051454">
    <property type="entry name" value="RNA/ubiquinone_mod_enzymes"/>
</dbReference>
<dbReference type="InterPro" id="IPR020988">
    <property type="entry name" value="Pept_U32_collagenase"/>
</dbReference>
<dbReference type="PANTHER" id="PTHR30217">
    <property type="entry name" value="PEPTIDASE U32 FAMILY"/>
    <property type="match status" value="1"/>
</dbReference>
<dbReference type="PANTHER" id="PTHR30217:SF10">
    <property type="entry name" value="23S RRNA 5-HYDROXYCYTIDINE C2501 SYNTHASE"/>
    <property type="match status" value="1"/>
</dbReference>
<evidence type="ECO:0000259" key="1">
    <source>
        <dbReference type="Pfam" id="PF12392"/>
    </source>
</evidence>
<dbReference type="Pfam" id="PF12392">
    <property type="entry name" value="DUF3656"/>
    <property type="match status" value="1"/>
</dbReference>
<reference evidence="2 3" key="1">
    <citation type="submission" date="2023-01" db="EMBL/GenBank/DDBJ databases">
        <authorList>
            <person name="Lee S.H."/>
            <person name="Jung H.S."/>
            <person name="Yun J.U."/>
        </authorList>
    </citation>
    <scope>NUCLEOTIDE SEQUENCE [LARGE SCALE GENOMIC DNA]</scope>
    <source>
        <strain evidence="2 3">CBA3646</strain>
    </source>
</reference>
<keyword evidence="3" id="KW-1185">Reference proteome</keyword>
<dbReference type="InterPro" id="IPR001539">
    <property type="entry name" value="Peptidase_U32"/>
</dbReference>
<dbReference type="PROSITE" id="PS01276">
    <property type="entry name" value="PEPTIDASE_U32"/>
    <property type="match status" value="1"/>
</dbReference>
<protein>
    <submittedName>
        <fullName evidence="2">DUF3656 domain-containing protein</fullName>
    </submittedName>
</protein>
<organism evidence="2 3">
    <name type="scientific">Peptoniphilus equinus</name>
    <dbReference type="NCBI Taxonomy" id="3016343"/>
    <lineage>
        <taxon>Bacteria</taxon>
        <taxon>Bacillati</taxon>
        <taxon>Bacillota</taxon>
        <taxon>Tissierellia</taxon>
        <taxon>Tissierellales</taxon>
        <taxon>Peptoniphilaceae</taxon>
        <taxon>Peptoniphilus</taxon>
    </lineage>
</organism>
<dbReference type="Pfam" id="PF01136">
    <property type="entry name" value="Peptidase_U32"/>
    <property type="match status" value="2"/>
</dbReference>
<feature type="domain" description="Peptidase U32 collagenase" evidence="1">
    <location>
        <begin position="366"/>
        <end position="483"/>
    </location>
</feature>
<gene>
    <name evidence="2" type="ORF">O6R05_02315</name>
</gene>
<name>A0ABY7QVG6_9FIRM</name>
<dbReference type="EMBL" id="CP115667">
    <property type="protein sequence ID" value="WBW50396.1"/>
    <property type="molecule type" value="Genomic_DNA"/>
</dbReference>
<accession>A0ABY7QVG6</accession>
<evidence type="ECO:0000313" key="3">
    <source>
        <dbReference type="Proteomes" id="UP001210339"/>
    </source>
</evidence>
<sequence>MIKHVELLAPAGSMASLKAAVQAGASAVYLGTDKFSARKHAANFTLDNLKTALDYAHRHGVNVYVTLNILLHDDEVPEALEVVRELEALGVDGLIVQDLGFAVKARELGTVMEIHASTQMGIDNLYGAKAVESLGFERVVLARETQLEDIRAIRDKTELDIEGFIHGALCVSMSGMCLMSSMIGGRSGNRGDCAQACRKRYKLLSGGRAFGPAYLLSPQDLASFETLDAWIDAGVSSLKIEGRMKSPHYVYQVVQTYKKQLMGTRTDKDIKNTEQIFSRGFTKGLAFHDFGSTYTASHSPKHRGRRVGTVVSVSGMKAVVDLEDSLEPGDGLYFAAHNVGKQNQCAYQPGRWTMDVPQGVVKGEAVYRTTSKALEKALDQALDEPIHPIDLAMAVVLQDGEAARLSLTAEGNRVSVMLDEPLERAKQRSLTEDQVREQLGKLGDTVYRLADLHVTLDEGLFMPLSRLNELRRRGVTALDEARLNRSRRLLSAADLSKVRVKTVSTPHVTVEVDSVTDLNKLPKDSRVLPLLKVTALNEAFSHGLKAFDHFALRMDKMATSAEVEDAVTKVTALKPTQVYLNNISGLELFRDMAIEKVADIGMNVMNSYTVSELLRRGFTKVVPSPELNRDEVLQMARDYAGVLEVQAHGLVEVMTMRHCPAAVIKGCGYKADCEACAFSRDTFLEDVRGVKFLIERRHHITELYNAYPLALFDKITPWLDAGIRGYKLHCNDDIRETVAAYLALLDGKQPASEMLKAHLSERYGDITGGHYNRGVQ</sequence>
<proteinExistence type="predicted"/>
<evidence type="ECO:0000313" key="2">
    <source>
        <dbReference type="EMBL" id="WBW50396.1"/>
    </source>
</evidence>